<comment type="pathway">
    <text evidence="9">Glycolipid biosynthesis; KDO(2)-lipid A biosynthesis; KDO(2)-lipid A from CMP-3-deoxy-D-manno-octulosonate and lipid IV(A): step 3/4.</text>
</comment>
<keyword evidence="8 9" id="KW-0012">Acyltransferase</keyword>
<keyword evidence="1 9" id="KW-1003">Cell membrane</keyword>
<dbReference type="HAMAP" id="MF_01942">
    <property type="entry name" value="Lipid_A_LpxL_LpxP"/>
    <property type="match status" value="1"/>
</dbReference>
<organism evidence="10 11">
    <name type="scientific">Sedimenticola selenatireducens</name>
    <dbReference type="NCBI Taxonomy" id="191960"/>
    <lineage>
        <taxon>Bacteria</taxon>
        <taxon>Pseudomonadati</taxon>
        <taxon>Pseudomonadota</taxon>
        <taxon>Gammaproteobacteria</taxon>
        <taxon>Chromatiales</taxon>
        <taxon>Sedimenticolaceae</taxon>
        <taxon>Sedimenticola</taxon>
    </lineage>
</organism>
<evidence type="ECO:0000256" key="3">
    <source>
        <dbReference type="ARBA" id="ARBA00022679"/>
    </source>
</evidence>
<dbReference type="EMBL" id="VMNH01000016">
    <property type="protein sequence ID" value="TVO72417.1"/>
    <property type="molecule type" value="Genomic_DNA"/>
</dbReference>
<dbReference type="OrthoDB" id="9803456at2"/>
<dbReference type="Proteomes" id="UP000316649">
    <property type="component" value="Unassembled WGS sequence"/>
</dbReference>
<evidence type="ECO:0000256" key="6">
    <source>
        <dbReference type="ARBA" id="ARBA00022989"/>
    </source>
</evidence>
<dbReference type="PANTHER" id="PTHR30606">
    <property type="entry name" value="LIPID A BIOSYNTHESIS LAUROYL ACYLTRANSFERASE"/>
    <property type="match status" value="1"/>
</dbReference>
<comment type="similarity">
    <text evidence="9">Belongs to the LpxL/LpxM/LpxP family.</text>
</comment>
<comment type="function">
    <text evidence="9">Catalyzes the transfer of an acyl chain from an acyl-[acyl-carrier-protein] (ACP) to a Kdo(2)-lipid IV(A) to form a Kdo(2)-(acyl)-lipid IV(A).</text>
</comment>
<dbReference type="PIRSF" id="PIRSF026649">
    <property type="entry name" value="MsbB"/>
    <property type="match status" value="1"/>
</dbReference>
<dbReference type="GO" id="GO:0009103">
    <property type="term" value="P:lipopolysaccharide biosynthetic process"/>
    <property type="evidence" value="ECO:0007669"/>
    <property type="project" value="UniProtKB-UniRule"/>
</dbReference>
<keyword evidence="11" id="KW-1185">Reference proteome</keyword>
<dbReference type="NCBIfam" id="TIGR02207">
    <property type="entry name" value="lipid_A_htrB"/>
    <property type="match status" value="1"/>
</dbReference>
<comment type="pathway">
    <text evidence="9">Bacterial outer membrane biogenesis; lipopolysaccharide biosynthesis.</text>
</comment>
<dbReference type="GO" id="GO:0008913">
    <property type="term" value="F:Kdo2-lipid IVA acyltransferase activity"/>
    <property type="evidence" value="ECO:0007669"/>
    <property type="project" value="UniProtKB-EC"/>
</dbReference>
<evidence type="ECO:0000256" key="4">
    <source>
        <dbReference type="ARBA" id="ARBA00022692"/>
    </source>
</evidence>
<evidence type="ECO:0000256" key="2">
    <source>
        <dbReference type="ARBA" id="ARBA00022519"/>
    </source>
</evidence>
<comment type="caution">
    <text evidence="10">The sequence shown here is derived from an EMBL/GenBank/DDBJ whole genome shotgun (WGS) entry which is preliminary data.</text>
</comment>
<dbReference type="PANTHER" id="PTHR30606:SF9">
    <property type="entry name" value="LIPID A BIOSYNTHESIS LAUROYLTRANSFERASE"/>
    <property type="match status" value="1"/>
</dbReference>
<dbReference type="EC" id="2.3.1.241" evidence="9"/>
<reference evidence="10 11" key="1">
    <citation type="submission" date="2019-07" db="EMBL/GenBank/DDBJ databases">
        <title>The pathways for chlorine oxyanion respiration interact through the shared metabolite chlorate.</title>
        <authorList>
            <person name="Barnum T.P."/>
            <person name="Cheng Y."/>
            <person name="Hill K.A."/>
            <person name="Lucas L.N."/>
            <person name="Carlson H.K."/>
            <person name="Coates J.D."/>
        </authorList>
    </citation>
    <scope>NUCLEOTIDE SEQUENCE [LARGE SCALE GENOMIC DNA]</scope>
    <source>
        <strain evidence="10 11">BK-1</strain>
    </source>
</reference>
<name>A0A557S4Z5_9GAMM</name>
<dbReference type="RefSeq" id="WP_144359421.1">
    <property type="nucleotide sequence ID" value="NZ_VMNH01000016.1"/>
</dbReference>
<keyword evidence="5 9" id="KW-0448">Lipopolysaccharide biosynthesis</keyword>
<dbReference type="CDD" id="cd07984">
    <property type="entry name" value="LPLAT_LABLAT-like"/>
    <property type="match status" value="1"/>
</dbReference>
<evidence type="ECO:0000256" key="7">
    <source>
        <dbReference type="ARBA" id="ARBA00023136"/>
    </source>
</evidence>
<dbReference type="AlphaFoldDB" id="A0A557S4Z5"/>
<dbReference type="InterPro" id="IPR011920">
    <property type="entry name" value="Lipid_A_LpxL_LpxP"/>
</dbReference>
<evidence type="ECO:0000256" key="8">
    <source>
        <dbReference type="ARBA" id="ARBA00023315"/>
    </source>
</evidence>
<dbReference type="UniPathway" id="UPA00030"/>
<sequence length="307" mass="35301">MRQTQEAPFPWRKYIHPRFWPTWIGLAILRLLSLLPYSSQLRLGKRVGRVAQKVLKKRAHIARTNIRLCFPQKTSAEQEQLLSDHFEAAGMGIFESTLSWWGSNEQLKDLVTIEGIEHLQQAKAEGKGVVLITGHFCTLELAGHMLSLHNLMGAMYRPMKNPLMDQIILRARKRRLTPVFERGDIRTMTRSLRKGEAVFYAYDQNYGLDHAQFVPFFGIPAATITTTSRFATMGKALVIPYFPKRMPDGHYVIHVHPPLANFPSGDEFQDTVRINALLEQAIIAAPEQYFWVHRRFKTRPAGYDPVY</sequence>
<dbReference type="GO" id="GO:0005886">
    <property type="term" value="C:plasma membrane"/>
    <property type="evidence" value="ECO:0007669"/>
    <property type="project" value="UniProtKB-SubCell"/>
</dbReference>
<feature type="short sequence motif" description="HXXXXD motif" evidence="9">
    <location>
        <begin position="135"/>
        <end position="140"/>
    </location>
</feature>
<keyword evidence="3 9" id="KW-0808">Transferase</keyword>
<accession>A0A557S4Z5</accession>
<keyword evidence="6 9" id="KW-1133">Transmembrane helix</keyword>
<gene>
    <name evidence="9 10" type="primary">lpxL</name>
    <name evidence="10" type="ORF">FHP88_12530</name>
</gene>
<dbReference type="Pfam" id="PF03279">
    <property type="entry name" value="Lip_A_acyltrans"/>
    <property type="match status" value="1"/>
</dbReference>
<evidence type="ECO:0000256" key="9">
    <source>
        <dbReference type="HAMAP-Rule" id="MF_01942"/>
    </source>
</evidence>
<protein>
    <recommendedName>
        <fullName evidence="9">Lipid A biosynthesis acyltransferase</fullName>
        <ecNumber evidence="9">2.3.1.241</ecNumber>
    </recommendedName>
    <alternativeName>
        <fullName evidence="9">Kdo(2)-lipid IV(A) acyltransferase</fullName>
    </alternativeName>
</protein>
<evidence type="ECO:0000313" key="10">
    <source>
        <dbReference type="EMBL" id="TVO72417.1"/>
    </source>
</evidence>
<evidence type="ECO:0000256" key="1">
    <source>
        <dbReference type="ARBA" id="ARBA00022475"/>
    </source>
</evidence>
<evidence type="ECO:0000256" key="5">
    <source>
        <dbReference type="ARBA" id="ARBA00022985"/>
    </source>
</evidence>
<keyword evidence="2 9" id="KW-0997">Cell inner membrane</keyword>
<evidence type="ECO:0000313" key="11">
    <source>
        <dbReference type="Proteomes" id="UP000316649"/>
    </source>
</evidence>
<dbReference type="InterPro" id="IPR004960">
    <property type="entry name" value="LipA_acyltrans"/>
</dbReference>
<keyword evidence="4 9" id="KW-0812">Transmembrane</keyword>
<proteinExistence type="inferred from homology"/>
<keyword evidence="7 9" id="KW-0472">Membrane</keyword>
<dbReference type="GO" id="GO:0009245">
    <property type="term" value="P:lipid A biosynthetic process"/>
    <property type="evidence" value="ECO:0007669"/>
    <property type="project" value="InterPro"/>
</dbReference>
<comment type="subcellular location">
    <subcellularLocation>
        <location evidence="9">Cell inner membrane</location>
        <topology evidence="9">Single-pass membrane protein</topology>
    </subcellularLocation>
</comment>
<dbReference type="UniPathway" id="UPA00360">
    <property type="reaction ID" value="UER00485"/>
</dbReference>
<comment type="catalytic activity">
    <reaction evidence="9">
        <text>an alpha-Kdo-(2-&gt;4)-alpha-Kdo-(2-&gt;6)-lipid IVA + a fatty acyl-[ACP] = an alpha-Kdo-(2-&gt;4)-alpha-Kdo-(2-&gt;6)-(acyl)-lipid IVA + holo-[ACP]</text>
        <dbReference type="Rhea" id="RHEA:69396"/>
        <dbReference type="Rhea" id="RHEA-COMP:9685"/>
        <dbReference type="Rhea" id="RHEA-COMP:14125"/>
        <dbReference type="ChEBI" id="CHEBI:64479"/>
        <dbReference type="ChEBI" id="CHEBI:138651"/>
        <dbReference type="ChEBI" id="CHEBI:176429"/>
        <dbReference type="ChEBI" id="CHEBI:176430"/>
        <dbReference type="EC" id="2.3.1.241"/>
    </reaction>
</comment>
<dbReference type="GO" id="GO:0036104">
    <property type="term" value="P:Kdo2-lipid A biosynthetic process"/>
    <property type="evidence" value="ECO:0007669"/>
    <property type="project" value="UniProtKB-UniRule"/>
</dbReference>